<reference evidence="2 3" key="1">
    <citation type="journal article" date="2018" name="Front. Plant Sci.">
        <title>Red Clover (Trifolium pratense) and Zigzag Clover (T. medium) - A Picture of Genomic Similarities and Differences.</title>
        <authorList>
            <person name="Dluhosova J."/>
            <person name="Istvanek J."/>
            <person name="Nedelnik J."/>
            <person name="Repkova J."/>
        </authorList>
    </citation>
    <scope>NUCLEOTIDE SEQUENCE [LARGE SCALE GENOMIC DNA]</scope>
    <source>
        <strain evidence="3">cv. 10/8</strain>
        <tissue evidence="2">Leaf</tissue>
    </source>
</reference>
<keyword evidence="3" id="KW-1185">Reference proteome</keyword>
<feature type="compositionally biased region" description="Polar residues" evidence="1">
    <location>
        <begin position="29"/>
        <end position="49"/>
    </location>
</feature>
<organism evidence="2 3">
    <name type="scientific">Trifolium medium</name>
    <dbReference type="NCBI Taxonomy" id="97028"/>
    <lineage>
        <taxon>Eukaryota</taxon>
        <taxon>Viridiplantae</taxon>
        <taxon>Streptophyta</taxon>
        <taxon>Embryophyta</taxon>
        <taxon>Tracheophyta</taxon>
        <taxon>Spermatophyta</taxon>
        <taxon>Magnoliopsida</taxon>
        <taxon>eudicotyledons</taxon>
        <taxon>Gunneridae</taxon>
        <taxon>Pentapetalae</taxon>
        <taxon>rosids</taxon>
        <taxon>fabids</taxon>
        <taxon>Fabales</taxon>
        <taxon>Fabaceae</taxon>
        <taxon>Papilionoideae</taxon>
        <taxon>50 kb inversion clade</taxon>
        <taxon>NPAAA clade</taxon>
        <taxon>Hologalegina</taxon>
        <taxon>IRL clade</taxon>
        <taxon>Trifolieae</taxon>
        <taxon>Trifolium</taxon>
    </lineage>
</organism>
<accession>A0A392SM37</accession>
<evidence type="ECO:0000256" key="1">
    <source>
        <dbReference type="SAM" id="MobiDB-lite"/>
    </source>
</evidence>
<protein>
    <submittedName>
        <fullName evidence="2">Uncharacterized protein</fullName>
    </submittedName>
</protein>
<dbReference type="EMBL" id="LXQA010405735">
    <property type="protein sequence ID" value="MCI49729.1"/>
    <property type="molecule type" value="Genomic_DNA"/>
</dbReference>
<evidence type="ECO:0000313" key="3">
    <source>
        <dbReference type="Proteomes" id="UP000265520"/>
    </source>
</evidence>
<dbReference type="Proteomes" id="UP000265520">
    <property type="component" value="Unassembled WGS sequence"/>
</dbReference>
<feature type="compositionally biased region" description="Polar residues" evidence="1">
    <location>
        <begin position="9"/>
        <end position="18"/>
    </location>
</feature>
<comment type="caution">
    <text evidence="2">The sequence shown here is derived from an EMBL/GenBank/DDBJ whole genome shotgun (WGS) entry which is preliminary data.</text>
</comment>
<feature type="region of interest" description="Disordered" evidence="1">
    <location>
        <begin position="1"/>
        <end position="72"/>
    </location>
</feature>
<evidence type="ECO:0000313" key="2">
    <source>
        <dbReference type="EMBL" id="MCI49729.1"/>
    </source>
</evidence>
<feature type="compositionally biased region" description="Basic and acidic residues" evidence="1">
    <location>
        <begin position="54"/>
        <end position="72"/>
    </location>
</feature>
<proteinExistence type="predicted"/>
<name>A0A392SM37_9FABA</name>
<feature type="non-terminal residue" evidence="2">
    <location>
        <position position="101"/>
    </location>
</feature>
<feature type="non-terminal residue" evidence="2">
    <location>
        <position position="1"/>
    </location>
</feature>
<sequence length="101" mass="11489">VGGKHRGRTFTTGSTSFYQRDPSGIGDTGDTSYGSYMSTRRSRPRQQTPAENEAELRAQRREELQDEMRQELQQGMEERVEQLFQAQWDAAMAAMAQGAQR</sequence>
<dbReference type="AlphaFoldDB" id="A0A392SM37"/>